<keyword evidence="2 3" id="KW-0067">ATP-binding</keyword>
<keyword evidence="5" id="KW-0540">Nuclease</keyword>
<dbReference type="InterPro" id="IPR011335">
    <property type="entry name" value="Restrct_endonuc-II-like"/>
</dbReference>
<dbReference type="InterPro" id="IPR005144">
    <property type="entry name" value="ATP-cone_dom"/>
</dbReference>
<keyword evidence="1 3" id="KW-0547">Nucleotide-binding</keyword>
<name>A0A3L9M0Y0_9FLAO</name>
<evidence type="ECO:0000313" key="5">
    <source>
        <dbReference type="EMBL" id="RLZ06542.1"/>
    </source>
</evidence>
<gene>
    <name evidence="5" type="ORF">EAH69_13105</name>
</gene>
<proteinExistence type="predicted"/>
<reference evidence="5 6" key="1">
    <citation type="submission" date="2018-10" db="EMBL/GenBank/DDBJ databases">
        <authorList>
            <person name="Chen X."/>
        </authorList>
    </citation>
    <scope>NUCLEOTIDE SEQUENCE [LARGE SCALE GENOMIC DNA]</scope>
    <source>
        <strain evidence="5 6">YIM 102668</strain>
    </source>
</reference>
<dbReference type="GO" id="GO:0005524">
    <property type="term" value="F:ATP binding"/>
    <property type="evidence" value="ECO:0007669"/>
    <property type="project" value="UniProtKB-UniRule"/>
</dbReference>
<dbReference type="EMBL" id="RDOJ01000025">
    <property type="protein sequence ID" value="RLZ06542.1"/>
    <property type="molecule type" value="Genomic_DNA"/>
</dbReference>
<keyword evidence="5" id="KW-0255">Endonuclease</keyword>
<dbReference type="SUPFAM" id="SSF52980">
    <property type="entry name" value="Restriction endonuclease-like"/>
    <property type="match status" value="1"/>
</dbReference>
<dbReference type="AlphaFoldDB" id="A0A3L9M0Y0"/>
<evidence type="ECO:0000256" key="1">
    <source>
        <dbReference type="ARBA" id="ARBA00022741"/>
    </source>
</evidence>
<sequence length="283" mass="32570">MKVTKFNGELVDYNPKALKISLTKSGATKDEVEEVFDLMTPDIFDGIKTQDLYTLAFENLKKYRSSYAARYSLKKALRDLGPEGYYFEKYIKRLMISAGFNAINSQTVQGTAVTHEIDVVTEKDGKLYFCECKFRNDVDAKISVTTPMYFMSRMIDVCDHEYTFFNKTLKPTKGFLITNAYLTSDSVNWAAHYNVGMISWNFPEKMSLKYLIDNLAIYPITCLTTLNEEQQKELMKEGCLLVQDIIEKEDYLLSLHLEDSLVAQLVEEAKELLAIERLECIIE</sequence>
<dbReference type="GO" id="GO:0003676">
    <property type="term" value="F:nucleic acid binding"/>
    <property type="evidence" value="ECO:0007669"/>
    <property type="project" value="InterPro"/>
</dbReference>
<dbReference type="OrthoDB" id="320396at2"/>
<organism evidence="5 6">
    <name type="scientific">Faecalibacter macacae</name>
    <dbReference type="NCBI Taxonomy" id="1859289"/>
    <lineage>
        <taxon>Bacteria</taxon>
        <taxon>Pseudomonadati</taxon>
        <taxon>Bacteroidota</taxon>
        <taxon>Flavobacteriia</taxon>
        <taxon>Flavobacteriales</taxon>
        <taxon>Weeksellaceae</taxon>
        <taxon>Faecalibacter</taxon>
    </lineage>
</organism>
<protein>
    <submittedName>
        <fullName evidence="5">Restriction endonuclease</fullName>
    </submittedName>
</protein>
<evidence type="ECO:0000259" key="4">
    <source>
        <dbReference type="PROSITE" id="PS51161"/>
    </source>
</evidence>
<dbReference type="RefSeq" id="WP_121935666.1">
    <property type="nucleotide sequence ID" value="NZ_RDOJ01000025.1"/>
</dbReference>
<dbReference type="PROSITE" id="PS51161">
    <property type="entry name" value="ATP_CONE"/>
    <property type="match status" value="1"/>
</dbReference>
<comment type="caution">
    <text evidence="5">The sequence shown here is derived from an EMBL/GenBank/DDBJ whole genome shotgun (WGS) entry which is preliminary data.</text>
</comment>
<evidence type="ECO:0000256" key="3">
    <source>
        <dbReference type="PROSITE-ProRule" id="PRU00492"/>
    </source>
</evidence>
<dbReference type="Gene3D" id="3.40.1350.10">
    <property type="match status" value="1"/>
</dbReference>
<evidence type="ECO:0000313" key="6">
    <source>
        <dbReference type="Proteomes" id="UP000275348"/>
    </source>
</evidence>
<accession>A0A3L9M0Y0</accession>
<evidence type="ECO:0000256" key="2">
    <source>
        <dbReference type="ARBA" id="ARBA00022840"/>
    </source>
</evidence>
<dbReference type="GO" id="GO:0004519">
    <property type="term" value="F:endonuclease activity"/>
    <property type="evidence" value="ECO:0007669"/>
    <property type="project" value="UniProtKB-KW"/>
</dbReference>
<keyword evidence="5" id="KW-0378">Hydrolase</keyword>
<dbReference type="InterPro" id="IPR011856">
    <property type="entry name" value="tRNA_endonuc-like_dom_sf"/>
</dbReference>
<dbReference type="Proteomes" id="UP000275348">
    <property type="component" value="Unassembled WGS sequence"/>
</dbReference>
<keyword evidence="6" id="KW-1185">Reference proteome</keyword>
<feature type="domain" description="ATP-cone" evidence="4">
    <location>
        <begin position="1"/>
        <end position="82"/>
    </location>
</feature>